<dbReference type="EMBL" id="CAXHTA020000017">
    <property type="protein sequence ID" value="CAL5228058.1"/>
    <property type="molecule type" value="Genomic_DNA"/>
</dbReference>
<dbReference type="Proteomes" id="UP001497392">
    <property type="component" value="Unassembled WGS sequence"/>
</dbReference>
<keyword evidence="2" id="KW-1185">Reference proteome</keyword>
<sequence>MLLQRSQWLVIEVNGPRAWCCPGCNDRLKGRSFDNYSAERRLRLTEHRRNDQLTRESPSRYPRWSAVRDHASLLARASSCCGLRWFKSSGSLLGSLNSRPFGTLDNILPASKADFHYGDAALQAEVTDLQAENVKDEALLNNVILQVNKLTPV</sequence>
<reference evidence="1 2" key="1">
    <citation type="submission" date="2024-06" db="EMBL/GenBank/DDBJ databases">
        <authorList>
            <person name="Kraege A."/>
            <person name="Thomma B."/>
        </authorList>
    </citation>
    <scope>NUCLEOTIDE SEQUENCE [LARGE SCALE GENOMIC DNA]</scope>
</reference>
<name>A0ABP1GE70_9CHLO</name>
<evidence type="ECO:0000313" key="2">
    <source>
        <dbReference type="Proteomes" id="UP001497392"/>
    </source>
</evidence>
<accession>A0ABP1GE70</accession>
<organism evidence="1 2">
    <name type="scientific">Coccomyxa viridis</name>
    <dbReference type="NCBI Taxonomy" id="1274662"/>
    <lineage>
        <taxon>Eukaryota</taxon>
        <taxon>Viridiplantae</taxon>
        <taxon>Chlorophyta</taxon>
        <taxon>core chlorophytes</taxon>
        <taxon>Trebouxiophyceae</taxon>
        <taxon>Trebouxiophyceae incertae sedis</taxon>
        <taxon>Coccomyxaceae</taxon>
        <taxon>Coccomyxa</taxon>
    </lineage>
</organism>
<comment type="caution">
    <text evidence="1">The sequence shown here is derived from an EMBL/GenBank/DDBJ whole genome shotgun (WGS) entry which is preliminary data.</text>
</comment>
<proteinExistence type="predicted"/>
<protein>
    <submittedName>
        <fullName evidence="1">G11124 protein</fullName>
    </submittedName>
</protein>
<gene>
    <name evidence="1" type="primary">g11124</name>
    <name evidence="1" type="ORF">VP750_LOCUS9964</name>
</gene>
<evidence type="ECO:0000313" key="1">
    <source>
        <dbReference type="EMBL" id="CAL5228058.1"/>
    </source>
</evidence>